<dbReference type="KEGG" id="fmr:Fuma_06438"/>
<evidence type="ECO:0000313" key="3">
    <source>
        <dbReference type="Proteomes" id="UP000187735"/>
    </source>
</evidence>
<dbReference type="EMBL" id="CP017641">
    <property type="protein sequence ID" value="APZ96764.1"/>
    <property type="molecule type" value="Genomic_DNA"/>
</dbReference>
<sequence>MSSSFGDDEAVDSMTSRGRDWPCLQQFVVFLENKVGSLHELLRRVEHDDLKIMALTILDSADSAIARLITNNYERTLETLQLSGLAFCETEVIGVMLPDREQPHTSVCGSLMAAELNVHYVYPLMYRRNGRGAVAVYVDNVDEALRVLKERKHEFVTEDDLMEYDDLYG</sequence>
<dbReference type="RefSeq" id="WP_077027740.1">
    <property type="nucleotide sequence ID" value="NZ_CP017641.1"/>
</dbReference>
<dbReference type="SUPFAM" id="SSF55021">
    <property type="entry name" value="ACT-like"/>
    <property type="match status" value="1"/>
</dbReference>
<gene>
    <name evidence="2" type="ORF">Fuma_06438</name>
</gene>
<reference evidence="2 3" key="1">
    <citation type="journal article" date="2016" name="Front. Microbiol.">
        <title>Fuerstia marisgermanicae gen. nov., sp. nov., an Unusual Member of the Phylum Planctomycetes from the German Wadden Sea.</title>
        <authorList>
            <person name="Kohn T."/>
            <person name="Heuer A."/>
            <person name="Jogler M."/>
            <person name="Vollmers J."/>
            <person name="Boedeker C."/>
            <person name="Bunk B."/>
            <person name="Rast P."/>
            <person name="Borchert D."/>
            <person name="Glockner I."/>
            <person name="Freese H.M."/>
            <person name="Klenk H.P."/>
            <person name="Overmann J."/>
            <person name="Kaster A.K."/>
            <person name="Rohde M."/>
            <person name="Wiegand S."/>
            <person name="Jogler C."/>
        </authorList>
    </citation>
    <scope>NUCLEOTIDE SEQUENCE [LARGE SCALE GENOMIC DNA]</scope>
    <source>
        <strain evidence="2 3">NH11</strain>
    </source>
</reference>
<dbReference type="STRING" id="1891926.Fuma_06438"/>
<dbReference type="AlphaFoldDB" id="A0A1P8WRT1"/>
<proteinExistence type="predicted"/>
<name>A0A1P8WRT1_9PLAN</name>
<evidence type="ECO:0000313" key="2">
    <source>
        <dbReference type="EMBL" id="APZ96764.1"/>
    </source>
</evidence>
<accession>A0A1P8WRT1</accession>
<protein>
    <submittedName>
        <fullName evidence="2">ACT domain-containing protein</fullName>
    </submittedName>
</protein>
<dbReference type="InterPro" id="IPR045739">
    <property type="entry name" value="ACT_dom_pair"/>
</dbReference>
<dbReference type="PANTHER" id="PTHR40099:SF1">
    <property type="entry name" value="ACETOLACTATE SYNTHASE, SMALL SUBUNIT"/>
    <property type="match status" value="1"/>
</dbReference>
<dbReference type="Proteomes" id="UP000187735">
    <property type="component" value="Chromosome"/>
</dbReference>
<keyword evidence="3" id="KW-1185">Reference proteome</keyword>
<dbReference type="PANTHER" id="PTHR40099">
    <property type="entry name" value="ACETOLACTATE SYNTHASE, SMALL SUBUNIT"/>
    <property type="match status" value="1"/>
</dbReference>
<dbReference type="OrthoDB" id="287144at2"/>
<dbReference type="InterPro" id="IPR045865">
    <property type="entry name" value="ACT-like_dom_sf"/>
</dbReference>
<dbReference type="Gene3D" id="3.30.2130.10">
    <property type="entry name" value="VC0802-like"/>
    <property type="match status" value="1"/>
</dbReference>
<evidence type="ECO:0000259" key="1">
    <source>
        <dbReference type="Pfam" id="PF19571"/>
    </source>
</evidence>
<organism evidence="2 3">
    <name type="scientific">Fuerstiella marisgermanici</name>
    <dbReference type="NCBI Taxonomy" id="1891926"/>
    <lineage>
        <taxon>Bacteria</taxon>
        <taxon>Pseudomonadati</taxon>
        <taxon>Planctomycetota</taxon>
        <taxon>Planctomycetia</taxon>
        <taxon>Planctomycetales</taxon>
        <taxon>Planctomycetaceae</taxon>
        <taxon>Fuerstiella</taxon>
    </lineage>
</organism>
<dbReference type="Pfam" id="PF19571">
    <property type="entry name" value="ACT_8"/>
    <property type="match status" value="1"/>
</dbReference>
<feature type="domain" description="ACT" evidence="1">
    <location>
        <begin position="24"/>
        <end position="163"/>
    </location>
</feature>